<accession>A0A426XZA4</accession>
<dbReference type="Proteomes" id="UP000287651">
    <property type="component" value="Unassembled WGS sequence"/>
</dbReference>
<reference evidence="2 3" key="1">
    <citation type="journal article" date="2014" name="Agronomy (Basel)">
        <title>A Draft Genome Sequence for Ensete ventricosum, the Drought-Tolerant Tree Against Hunger.</title>
        <authorList>
            <person name="Harrison J."/>
            <person name="Moore K.A."/>
            <person name="Paszkiewicz K."/>
            <person name="Jones T."/>
            <person name="Grant M."/>
            <person name="Ambacheew D."/>
            <person name="Muzemil S."/>
            <person name="Studholme D.J."/>
        </authorList>
    </citation>
    <scope>NUCLEOTIDE SEQUENCE [LARGE SCALE GENOMIC DNA]</scope>
</reference>
<feature type="region of interest" description="Disordered" evidence="1">
    <location>
        <begin position="1"/>
        <end position="36"/>
    </location>
</feature>
<protein>
    <submittedName>
        <fullName evidence="2">Uncharacterized protein</fullName>
    </submittedName>
</protein>
<dbReference type="EMBL" id="AMZH03016231">
    <property type="protein sequence ID" value="RRT44806.1"/>
    <property type="molecule type" value="Genomic_DNA"/>
</dbReference>
<comment type="caution">
    <text evidence="2">The sequence shown here is derived from an EMBL/GenBank/DDBJ whole genome shotgun (WGS) entry which is preliminary data.</text>
</comment>
<gene>
    <name evidence="2" type="ORF">B296_00011683</name>
</gene>
<proteinExistence type="predicted"/>
<evidence type="ECO:0000313" key="2">
    <source>
        <dbReference type="EMBL" id="RRT44806.1"/>
    </source>
</evidence>
<name>A0A426XZA4_ENSVE</name>
<evidence type="ECO:0000256" key="1">
    <source>
        <dbReference type="SAM" id="MobiDB-lite"/>
    </source>
</evidence>
<sequence length="129" mass="14028">MDHHIIGVVGEGTREDEVGDGGDEDAQEVEEGLGYHSMPSVELVDAHLLENPRTPVVTPEAFQGLTNQVQAIAGMLHAIIPYIPQLAQQPSSRPLVTPLPQIRVTLPLNEPPPMTRSANNPLHFSWVSD</sequence>
<feature type="compositionally biased region" description="Acidic residues" evidence="1">
    <location>
        <begin position="17"/>
        <end position="31"/>
    </location>
</feature>
<dbReference type="AlphaFoldDB" id="A0A426XZA4"/>
<evidence type="ECO:0000313" key="3">
    <source>
        <dbReference type="Proteomes" id="UP000287651"/>
    </source>
</evidence>
<organism evidence="2 3">
    <name type="scientific">Ensete ventricosum</name>
    <name type="common">Abyssinian banana</name>
    <name type="synonym">Musa ensete</name>
    <dbReference type="NCBI Taxonomy" id="4639"/>
    <lineage>
        <taxon>Eukaryota</taxon>
        <taxon>Viridiplantae</taxon>
        <taxon>Streptophyta</taxon>
        <taxon>Embryophyta</taxon>
        <taxon>Tracheophyta</taxon>
        <taxon>Spermatophyta</taxon>
        <taxon>Magnoliopsida</taxon>
        <taxon>Liliopsida</taxon>
        <taxon>Zingiberales</taxon>
        <taxon>Musaceae</taxon>
        <taxon>Ensete</taxon>
    </lineage>
</organism>